<comment type="caution">
    <text evidence="2">The sequence shown here is derived from an EMBL/GenBank/DDBJ whole genome shotgun (WGS) entry which is preliminary data.</text>
</comment>
<gene>
    <name evidence="2" type="ORF">GCM10010515_62180</name>
</gene>
<reference evidence="2" key="2">
    <citation type="submission" date="2020-09" db="EMBL/GenBank/DDBJ databases">
        <authorList>
            <person name="Sun Q."/>
            <person name="Ohkuma M."/>
        </authorList>
    </citation>
    <scope>NUCLEOTIDE SEQUENCE</scope>
    <source>
        <strain evidence="2">JCM 4956</strain>
    </source>
</reference>
<organism evidence="2 3">
    <name type="scientific">Streptomyces fructofermentans</name>
    <dbReference type="NCBI Taxonomy" id="152141"/>
    <lineage>
        <taxon>Bacteria</taxon>
        <taxon>Bacillati</taxon>
        <taxon>Actinomycetota</taxon>
        <taxon>Actinomycetes</taxon>
        <taxon>Kitasatosporales</taxon>
        <taxon>Streptomycetaceae</taxon>
        <taxon>Streptomyces</taxon>
    </lineage>
</organism>
<keyword evidence="3" id="KW-1185">Reference proteome</keyword>
<feature type="region of interest" description="Disordered" evidence="1">
    <location>
        <begin position="1"/>
        <end position="60"/>
    </location>
</feature>
<protein>
    <submittedName>
        <fullName evidence="2">Uncharacterized protein</fullName>
    </submittedName>
</protein>
<proteinExistence type="predicted"/>
<sequence length="101" mass="10557">MTGGPRDAGGARVGRPRPGTAPRGTGRHPGLRRPGCRRTLTVERPGGATGAVRTQDANGPLTVVPDEALPHPRAGTLDHRLFDVGGLIRRGSPTLRPADCR</sequence>
<evidence type="ECO:0000256" key="1">
    <source>
        <dbReference type="SAM" id="MobiDB-lite"/>
    </source>
</evidence>
<accession>A0A918NQ65</accession>
<reference evidence="2" key="1">
    <citation type="journal article" date="2014" name="Int. J. Syst. Evol. Microbiol.">
        <title>Complete genome sequence of Corynebacterium casei LMG S-19264T (=DSM 44701T), isolated from a smear-ripened cheese.</title>
        <authorList>
            <consortium name="US DOE Joint Genome Institute (JGI-PGF)"/>
            <person name="Walter F."/>
            <person name="Albersmeier A."/>
            <person name="Kalinowski J."/>
            <person name="Ruckert C."/>
        </authorList>
    </citation>
    <scope>NUCLEOTIDE SEQUENCE</scope>
    <source>
        <strain evidence="2">JCM 4956</strain>
    </source>
</reference>
<evidence type="ECO:0000313" key="2">
    <source>
        <dbReference type="EMBL" id="GGX86269.1"/>
    </source>
</evidence>
<dbReference type="EMBL" id="BMWD01000027">
    <property type="protein sequence ID" value="GGX86269.1"/>
    <property type="molecule type" value="Genomic_DNA"/>
</dbReference>
<dbReference type="AlphaFoldDB" id="A0A918NQ65"/>
<evidence type="ECO:0000313" key="3">
    <source>
        <dbReference type="Proteomes" id="UP000645555"/>
    </source>
</evidence>
<feature type="compositionally biased region" description="Basic residues" evidence="1">
    <location>
        <begin position="25"/>
        <end position="36"/>
    </location>
</feature>
<name>A0A918NQ65_9ACTN</name>
<dbReference type="Proteomes" id="UP000645555">
    <property type="component" value="Unassembled WGS sequence"/>
</dbReference>